<dbReference type="PANTHER" id="PTHR30069:SF46">
    <property type="entry name" value="OAR PROTEIN"/>
    <property type="match status" value="1"/>
</dbReference>
<keyword evidence="5" id="KW-0472">Membrane</keyword>
<dbReference type="InterPro" id="IPR037066">
    <property type="entry name" value="Plug_dom_sf"/>
</dbReference>
<reference evidence="9 10" key="1">
    <citation type="journal article" date="2018" name="Front. Microbiol.">
        <title>Hydrolytic Capabilities as a Key to Environmental Success: Chitinolytic and Cellulolytic Acidobacteria From Acidic Sub-arctic Soils and Boreal Peatlands.</title>
        <authorList>
            <person name="Belova S.E."/>
            <person name="Ravin N.V."/>
            <person name="Pankratov T.A."/>
            <person name="Rakitin A.L."/>
            <person name="Ivanova A.A."/>
            <person name="Beletsky A.V."/>
            <person name="Mardanov A.V."/>
            <person name="Sinninghe Damste J.S."/>
            <person name="Dedysh S.N."/>
        </authorList>
    </citation>
    <scope>NUCLEOTIDE SEQUENCE [LARGE SCALE GENOMIC DNA]</scope>
    <source>
        <strain evidence="9 10">SBC82</strain>
    </source>
</reference>
<dbReference type="InterPro" id="IPR008969">
    <property type="entry name" value="CarboxyPept-like_regulatory"/>
</dbReference>
<evidence type="ECO:0000256" key="5">
    <source>
        <dbReference type="ARBA" id="ARBA00023136"/>
    </source>
</evidence>
<sequence length="1132" mass="121584">MLLAFSFTLSASAQLTTADILGTVSDASGAVIPGADVKLTNLGTNETHSAVTNDTGDYVFTLLPVGHYSISVKAKGFQESIAKDLSVEAGDRARADIHVQLGSESTVVEVTAQTPLLQADSATVSSTVTAKAVQDLPLNGRNFVQLVQLVPGANEGPGNGLSSGGRPDDRRTNAAGISVNGQDDTLNNWVVDGIDDNERIIGSIGVKPNVEGIQEITVQTNSYAAEAGRTAGGVINIVTRSGTNQFHGSVYEYFRNDIFDGRNYFQSTGRKPELRQNQYGASIGGPIFRDRTFFYFDFEGLRQVSGVTDTGTVPTMGEYDAINSIGGSTPQSLLSVANGTAGLPIDPIALNYLKLFPAPTNGNLTNNFTISPNKTQNGFTYDGRVDHRFNDKNLFFGRYAYNKVDTFTPPNFGIVNGLEISGGRYNFDGPATDVAQQYAFGYTHFFNQSLVLDLRAAYTRINNLSLPLNYGLNADQTIGFPAGMTSFSPFANSLTPISIGPFGDIGDGAYVPLQDIDGTFQYAGTVSWTKGNHNFKFGASLIRRQARNVQSASAVGAYSFNLPTDSNADQLTQQNNQLASTLVGAYNSETRNFNLSPPDYRSWEPSGFAQDSWKINPKLTLLYGLRYDVFTPFTEAHDHISNFDFPEALGLTAANIGDALKVAGVNGVDKQVNIPTDYSNVAPRLGFSYSLMPGTILRGGYGLSFFPGNYTSNADLKNAPFTSIFSPSCQSDLAVAIEEGQNGGAPLPGQNPACSTIGAPGVLNEGLPTPTAPNLTALNTVTGLSFVAEAPHFKSALIQQFNLQVEQQIGPNVFTIGYVGNIGQHLPESINNINQALPYNPLAPLGSAANPVGGARPLNAQLPNLGGVSYINSGGISNYSALQTSFQRRFTKGLAFDANYTWGKALSDITGFSQQGSNQGWSNANPLNIRGIEYGVAENDIQNRFAIGLNYEIQYGREFTGIKKTAFSGWQINLISAWQSGKPFTVINSGAGVDNPEGLGYSNRATPQNSGGNDRPDQLGDARLGNRSINHWFDTTKFAPQPLGTIGTAQRNSLFGPEYRHVDLSLFKTFPVTERVNLQFRVESFNIANTPNFYLQNGQPGDSFGNAGFGTISQTDPNYTPREFQFALKAQF</sequence>
<keyword evidence="6" id="KW-0998">Cell outer membrane</keyword>
<proteinExistence type="predicted"/>
<dbReference type="PANTHER" id="PTHR30069">
    <property type="entry name" value="TONB-DEPENDENT OUTER MEMBRANE RECEPTOR"/>
    <property type="match status" value="1"/>
</dbReference>
<dbReference type="SUPFAM" id="SSF49464">
    <property type="entry name" value="Carboxypeptidase regulatory domain-like"/>
    <property type="match status" value="1"/>
</dbReference>
<dbReference type="InterPro" id="IPR039426">
    <property type="entry name" value="TonB-dep_rcpt-like"/>
</dbReference>
<keyword evidence="3" id="KW-1134">Transmembrane beta strand</keyword>
<dbReference type="InterPro" id="IPR036942">
    <property type="entry name" value="Beta-barrel_TonB_sf"/>
</dbReference>
<dbReference type="GO" id="GO:0009279">
    <property type="term" value="C:cell outer membrane"/>
    <property type="evidence" value="ECO:0007669"/>
    <property type="project" value="UniProtKB-SubCell"/>
</dbReference>
<evidence type="ECO:0000256" key="2">
    <source>
        <dbReference type="ARBA" id="ARBA00022448"/>
    </source>
</evidence>
<accession>A0A2Z5G0D9</accession>
<organism evidence="9 10">
    <name type="scientific">Acidisarcina polymorpha</name>
    <dbReference type="NCBI Taxonomy" id="2211140"/>
    <lineage>
        <taxon>Bacteria</taxon>
        <taxon>Pseudomonadati</taxon>
        <taxon>Acidobacteriota</taxon>
        <taxon>Terriglobia</taxon>
        <taxon>Terriglobales</taxon>
        <taxon>Acidobacteriaceae</taxon>
        <taxon>Acidisarcina</taxon>
    </lineage>
</organism>
<name>A0A2Z5G0D9_9BACT</name>
<dbReference type="Pfam" id="PF13620">
    <property type="entry name" value="CarboxypepD_reg"/>
    <property type="match status" value="1"/>
</dbReference>
<feature type="domain" description="TonB-dependent transporter Oar-like beta-barrel" evidence="8">
    <location>
        <begin position="238"/>
        <end position="1125"/>
    </location>
</feature>
<keyword evidence="10" id="KW-1185">Reference proteome</keyword>
<dbReference type="InterPro" id="IPR057601">
    <property type="entry name" value="Oar-like_b-barrel"/>
</dbReference>
<keyword evidence="4" id="KW-0812">Transmembrane</keyword>
<dbReference type="Gene3D" id="2.170.130.10">
    <property type="entry name" value="TonB-dependent receptor, plug domain"/>
    <property type="match status" value="1"/>
</dbReference>
<dbReference type="GO" id="GO:0044718">
    <property type="term" value="P:siderophore transmembrane transport"/>
    <property type="evidence" value="ECO:0007669"/>
    <property type="project" value="TreeGrafter"/>
</dbReference>
<dbReference type="Proteomes" id="UP000253606">
    <property type="component" value="Chromosome"/>
</dbReference>
<evidence type="ECO:0000256" key="6">
    <source>
        <dbReference type="ARBA" id="ARBA00023237"/>
    </source>
</evidence>
<dbReference type="AlphaFoldDB" id="A0A2Z5G0D9"/>
<dbReference type="SUPFAM" id="SSF56935">
    <property type="entry name" value="Porins"/>
    <property type="match status" value="1"/>
</dbReference>
<keyword evidence="2" id="KW-0813">Transport</keyword>
<dbReference type="GO" id="GO:0015344">
    <property type="term" value="F:siderophore uptake transmembrane transporter activity"/>
    <property type="evidence" value="ECO:0007669"/>
    <property type="project" value="TreeGrafter"/>
</dbReference>
<evidence type="ECO:0000256" key="3">
    <source>
        <dbReference type="ARBA" id="ARBA00022452"/>
    </source>
</evidence>
<protein>
    <submittedName>
        <fullName evidence="9">Oar protein</fullName>
    </submittedName>
</protein>
<evidence type="ECO:0000256" key="1">
    <source>
        <dbReference type="ARBA" id="ARBA00004571"/>
    </source>
</evidence>
<gene>
    <name evidence="9" type="ORF">ACPOL_2733</name>
</gene>
<dbReference type="Gene3D" id="2.60.40.1120">
    <property type="entry name" value="Carboxypeptidase-like, regulatory domain"/>
    <property type="match status" value="1"/>
</dbReference>
<comment type="subcellular location">
    <subcellularLocation>
        <location evidence="1">Cell outer membrane</location>
        <topology evidence="1">Multi-pass membrane protein</topology>
    </subcellularLocation>
</comment>
<dbReference type="KEGG" id="abas:ACPOL_2733"/>
<dbReference type="Pfam" id="PF25183">
    <property type="entry name" value="OMP_b-brl_4"/>
    <property type="match status" value="1"/>
</dbReference>
<evidence type="ECO:0000313" key="9">
    <source>
        <dbReference type="EMBL" id="AXC12046.1"/>
    </source>
</evidence>
<evidence type="ECO:0000256" key="4">
    <source>
        <dbReference type="ARBA" id="ARBA00022692"/>
    </source>
</evidence>
<feature type="region of interest" description="Disordered" evidence="7">
    <location>
        <begin position="154"/>
        <end position="179"/>
    </location>
</feature>
<feature type="compositionally biased region" description="Polar residues" evidence="7">
    <location>
        <begin position="1003"/>
        <end position="1012"/>
    </location>
</feature>
<feature type="region of interest" description="Disordered" evidence="7">
    <location>
        <begin position="997"/>
        <end position="1021"/>
    </location>
</feature>
<evidence type="ECO:0000256" key="7">
    <source>
        <dbReference type="SAM" id="MobiDB-lite"/>
    </source>
</evidence>
<evidence type="ECO:0000313" key="10">
    <source>
        <dbReference type="Proteomes" id="UP000253606"/>
    </source>
</evidence>
<evidence type="ECO:0000259" key="8">
    <source>
        <dbReference type="Pfam" id="PF25183"/>
    </source>
</evidence>
<dbReference type="Gene3D" id="2.40.170.20">
    <property type="entry name" value="TonB-dependent receptor, beta-barrel domain"/>
    <property type="match status" value="1"/>
</dbReference>
<dbReference type="EMBL" id="CP030840">
    <property type="protein sequence ID" value="AXC12046.1"/>
    <property type="molecule type" value="Genomic_DNA"/>
</dbReference>